<evidence type="ECO:0000256" key="1">
    <source>
        <dbReference type="SAM" id="MobiDB-lite"/>
    </source>
</evidence>
<feature type="compositionally biased region" description="Basic and acidic residues" evidence="1">
    <location>
        <begin position="183"/>
        <end position="202"/>
    </location>
</feature>
<feature type="signal peptide" evidence="2">
    <location>
        <begin position="1"/>
        <end position="19"/>
    </location>
</feature>
<feature type="compositionally biased region" description="Polar residues" evidence="1">
    <location>
        <begin position="54"/>
        <end position="74"/>
    </location>
</feature>
<organism evidence="3 4">
    <name type="scientific">Nitzschia inconspicua</name>
    <dbReference type="NCBI Taxonomy" id="303405"/>
    <lineage>
        <taxon>Eukaryota</taxon>
        <taxon>Sar</taxon>
        <taxon>Stramenopiles</taxon>
        <taxon>Ochrophyta</taxon>
        <taxon>Bacillariophyta</taxon>
        <taxon>Bacillariophyceae</taxon>
        <taxon>Bacillariophycidae</taxon>
        <taxon>Bacillariales</taxon>
        <taxon>Bacillariaceae</taxon>
        <taxon>Nitzschia</taxon>
    </lineage>
</organism>
<reference evidence="3" key="2">
    <citation type="submission" date="2021-04" db="EMBL/GenBank/DDBJ databases">
        <authorList>
            <person name="Podell S."/>
        </authorList>
    </citation>
    <scope>NUCLEOTIDE SEQUENCE</scope>
    <source>
        <strain evidence="3">Hildebrandi</strain>
    </source>
</reference>
<reference evidence="3" key="1">
    <citation type="journal article" date="2021" name="Sci. Rep.">
        <title>Diploid genomic architecture of Nitzschia inconspicua, an elite biomass production diatom.</title>
        <authorList>
            <person name="Oliver A."/>
            <person name="Podell S."/>
            <person name="Pinowska A."/>
            <person name="Traller J.C."/>
            <person name="Smith S.R."/>
            <person name="McClure R."/>
            <person name="Beliaev A."/>
            <person name="Bohutskyi P."/>
            <person name="Hill E.A."/>
            <person name="Rabines A."/>
            <person name="Zheng H."/>
            <person name="Allen L.Z."/>
            <person name="Kuo A."/>
            <person name="Grigoriev I.V."/>
            <person name="Allen A.E."/>
            <person name="Hazlebeck D."/>
            <person name="Allen E.E."/>
        </authorList>
    </citation>
    <scope>NUCLEOTIDE SEQUENCE</scope>
    <source>
        <strain evidence="3">Hildebrandi</strain>
    </source>
</reference>
<accession>A0A9K3LFW9</accession>
<evidence type="ECO:0000313" key="3">
    <source>
        <dbReference type="EMBL" id="KAG7361044.1"/>
    </source>
</evidence>
<dbReference type="OrthoDB" id="4211at2759"/>
<protein>
    <submittedName>
        <fullName evidence="3">Uncharacterized protein</fullName>
    </submittedName>
</protein>
<evidence type="ECO:0000256" key="2">
    <source>
        <dbReference type="SAM" id="SignalP"/>
    </source>
</evidence>
<feature type="compositionally biased region" description="Polar residues" evidence="1">
    <location>
        <begin position="148"/>
        <end position="172"/>
    </location>
</feature>
<dbReference type="Proteomes" id="UP000693970">
    <property type="component" value="Unassembled WGS sequence"/>
</dbReference>
<name>A0A9K3LFW9_9STRA</name>
<comment type="caution">
    <text evidence="3">The sequence shown here is derived from an EMBL/GenBank/DDBJ whole genome shotgun (WGS) entry which is preliminary data.</text>
</comment>
<keyword evidence="4" id="KW-1185">Reference proteome</keyword>
<dbReference type="PANTHER" id="PTHR32098:SF5">
    <property type="entry name" value="LYCOPENE BETA_EPSILON CYCLASE PROTEIN"/>
    <property type="match status" value="1"/>
</dbReference>
<gene>
    <name evidence="3" type="ORF">IV203_036144</name>
</gene>
<sequence>MRFSIAALALFGGLDSVESFSSFAFDNNSNQNNFNKASTDPSPSGKKGWDPSPFQETQLETSPVSKSNLDTTIPSYPPFTNELKAQTQEQTQIFSESSQQPPPPVPFAASKAESSSACDISPLAGPISFTNENKGKEAYAFYAKVSPPSKSGETQSASSAATTLEMSSTATETPPREGTTLKNKNDDPKRIPPPSGDDKDFTLGDDSTVTERMLKKVPTENQAGGAGGSSTLEAFKRAEANWAKLKAFKPFQYDKKLLRWTQDGHGPPPQFVATDGAFGNPKCWEKLKNSIQKELDFDVVVCGGTLGIFFAMYLQLQGHNVCVVEAGKLRGREQEWNISMDELLELQELGILTQEDIDAVITTEFPACRSGFKNQEVTPLKGGYFENGVGYECLTPDVLNLGVAPALLLERVSKRYQAIGGVIKEQTRLSGVCVSELVGSAIDLGEDQEPITARLVLDCMGNASPISAQQRYGKKADGICCVVGSCAGGFEAETNLYGDIIYTNQPIVTRNEKGSNQYFWEAFPVGIGRGKAPGTSDVKTTYMFTYMDADEKRPALIDLFEDYWKLLPVYQPSIKNPETDLDIKRILFAYFPTYKDSPLKPEFSRVLAVGDASGIQSPLSFGGFGALTRHLSRVGGGISEALENDCLHKDDLARINDYQPNLSAAWMFQKAMSVKMGQKVDPKFVNRLLATNFEVMDDMGPRTMRPFLQDVVRFDGLLGSLYRSFIADQTFMPQIVATVGVPELVKWLGHLGKMGQYSLLDSIASPFVKDVVDRYVTDPRERFKWKRAVESWKYGSGNDYKFPEEDKQ</sequence>
<keyword evidence="2" id="KW-0732">Signal</keyword>
<dbReference type="AlphaFoldDB" id="A0A9K3LFW9"/>
<proteinExistence type="predicted"/>
<feature type="chain" id="PRO_5039904130" evidence="2">
    <location>
        <begin position="20"/>
        <end position="808"/>
    </location>
</feature>
<feature type="region of interest" description="Disordered" evidence="1">
    <location>
        <begin position="27"/>
        <end position="132"/>
    </location>
</feature>
<dbReference type="EMBL" id="JAGRRH010000013">
    <property type="protein sequence ID" value="KAG7361044.1"/>
    <property type="molecule type" value="Genomic_DNA"/>
</dbReference>
<feature type="compositionally biased region" description="Polar residues" evidence="1">
    <location>
        <begin position="83"/>
        <end position="99"/>
    </location>
</feature>
<evidence type="ECO:0000313" key="4">
    <source>
        <dbReference type="Proteomes" id="UP000693970"/>
    </source>
</evidence>
<feature type="region of interest" description="Disordered" evidence="1">
    <location>
        <begin position="146"/>
        <end position="205"/>
    </location>
</feature>
<dbReference type="PANTHER" id="PTHR32098">
    <property type="entry name" value="LYCOPENE BETA/EPSILON CYCLASE PROTEIN"/>
    <property type="match status" value="1"/>
</dbReference>